<dbReference type="Proteomes" id="UP000295136">
    <property type="component" value="Unassembled WGS sequence"/>
</dbReference>
<feature type="transmembrane region" description="Helical" evidence="1">
    <location>
        <begin position="126"/>
        <end position="147"/>
    </location>
</feature>
<dbReference type="InterPro" id="IPR018750">
    <property type="entry name" value="DUF2306_membrane"/>
</dbReference>
<dbReference type="Pfam" id="PF10067">
    <property type="entry name" value="DUF2306"/>
    <property type="match status" value="1"/>
</dbReference>
<reference evidence="2 3" key="1">
    <citation type="submission" date="2019-03" db="EMBL/GenBank/DDBJ databases">
        <title>Draft genome sequences of novel Actinobacteria.</title>
        <authorList>
            <person name="Sahin N."/>
            <person name="Ay H."/>
            <person name="Saygin H."/>
        </authorList>
    </citation>
    <scope>NUCLEOTIDE SEQUENCE [LARGE SCALE GENOMIC DNA]</scope>
    <source>
        <strain evidence="2 3">6K102</strain>
    </source>
</reference>
<keyword evidence="1" id="KW-0812">Transmembrane</keyword>
<feature type="transmembrane region" description="Helical" evidence="1">
    <location>
        <begin position="102"/>
        <end position="120"/>
    </location>
</feature>
<comment type="caution">
    <text evidence="2">The sequence shown here is derived from an EMBL/GenBank/DDBJ whole genome shotgun (WGS) entry which is preliminary data.</text>
</comment>
<evidence type="ECO:0000256" key="1">
    <source>
        <dbReference type="SAM" id="Phobius"/>
    </source>
</evidence>
<dbReference type="AlphaFoldDB" id="A0A4R5FXQ3"/>
<dbReference type="RefSeq" id="WP_132627588.1">
    <property type="nucleotide sequence ID" value="NZ_SMLD01000001.1"/>
</dbReference>
<keyword evidence="1" id="KW-0472">Membrane</keyword>
<keyword evidence="3" id="KW-1185">Reference proteome</keyword>
<accession>A0A4R5FXQ3</accession>
<keyword evidence="1" id="KW-1133">Transmembrane helix</keyword>
<organism evidence="2 3">
    <name type="scientific">Nonomuraea mesophila</name>
    <dbReference type="NCBI Taxonomy" id="2530382"/>
    <lineage>
        <taxon>Bacteria</taxon>
        <taxon>Bacillati</taxon>
        <taxon>Actinomycetota</taxon>
        <taxon>Actinomycetes</taxon>
        <taxon>Streptosporangiales</taxon>
        <taxon>Streptosporangiaceae</taxon>
        <taxon>Nonomuraea</taxon>
    </lineage>
</organism>
<feature type="transmembrane region" description="Helical" evidence="1">
    <location>
        <begin position="206"/>
        <end position="226"/>
    </location>
</feature>
<feature type="transmembrane region" description="Helical" evidence="1">
    <location>
        <begin position="24"/>
        <end position="41"/>
    </location>
</feature>
<name>A0A4R5FXQ3_9ACTN</name>
<proteinExistence type="predicted"/>
<evidence type="ECO:0000313" key="2">
    <source>
        <dbReference type="EMBL" id="TDE60323.1"/>
    </source>
</evidence>
<gene>
    <name evidence="2" type="ORF">E1295_00300</name>
</gene>
<feature type="transmembrane region" description="Helical" evidence="1">
    <location>
        <begin position="168"/>
        <end position="186"/>
    </location>
</feature>
<feature type="transmembrane region" description="Helical" evidence="1">
    <location>
        <begin position="61"/>
        <end position="82"/>
    </location>
</feature>
<evidence type="ECO:0000313" key="3">
    <source>
        <dbReference type="Proteomes" id="UP000295136"/>
    </source>
</evidence>
<dbReference type="EMBL" id="SMLD01000001">
    <property type="protein sequence ID" value="TDE60323.1"/>
    <property type="molecule type" value="Genomic_DNA"/>
</dbReference>
<protein>
    <submittedName>
        <fullName evidence="2">DUF2306 domain-containing protein</fullName>
    </submittedName>
</protein>
<sequence length="244" mass="26977">MTTQIPEQAPPTTRPRRKRRKSPWWSLPLAVITLAILAYMLEAYVPPDIRTSRADMHGDNVRYALLLGHILFGAIATVTGLLQLWAGLRNRFPRVHRWTGRVYFYAGIFPSMILAVPVSIMSESGVSNVAALDAMLVMWAITGVAGLRAARSRRFADHRIWMIRNYSVTLAILASRPWGLIMTLLVTAQADGPAYEGNSVAIIHDIASSGAWTALLVNVVLAEIYVQRKYMGRGRKLAPAGAGR</sequence>